<dbReference type="EMBL" id="CP050063">
    <property type="protein sequence ID" value="QIP16966.1"/>
    <property type="molecule type" value="Genomic_DNA"/>
</dbReference>
<organism evidence="1 2">
    <name type="scientific">Spirosoma aureum</name>
    <dbReference type="NCBI Taxonomy" id="2692134"/>
    <lineage>
        <taxon>Bacteria</taxon>
        <taxon>Pseudomonadati</taxon>
        <taxon>Bacteroidota</taxon>
        <taxon>Cytophagia</taxon>
        <taxon>Cytophagales</taxon>
        <taxon>Cytophagaceae</taxon>
        <taxon>Spirosoma</taxon>
    </lineage>
</organism>
<gene>
    <name evidence="1" type="ORF">G8759_32180</name>
</gene>
<keyword evidence="2" id="KW-1185">Reference proteome</keyword>
<evidence type="ECO:0000313" key="2">
    <source>
        <dbReference type="Proteomes" id="UP000501802"/>
    </source>
</evidence>
<protein>
    <submittedName>
        <fullName evidence="1">Uncharacterized protein</fullName>
    </submittedName>
</protein>
<proteinExistence type="predicted"/>
<dbReference type="Proteomes" id="UP000501802">
    <property type="component" value="Chromosome"/>
</dbReference>
<sequence length="89" mass="10431">MNRIIRIRNCMADRFSDNHARNFNDFCDFLDKLLIADVDNKDRLEEPFYTCPITINGYWVDAYAKNKLAVFTCLLSDLDVLSTKETLDM</sequence>
<dbReference type="AlphaFoldDB" id="A0A6G9AX92"/>
<dbReference type="RefSeq" id="WP_167217355.1">
    <property type="nucleotide sequence ID" value="NZ_CP050063.1"/>
</dbReference>
<name>A0A6G9AX92_9BACT</name>
<evidence type="ECO:0000313" key="1">
    <source>
        <dbReference type="EMBL" id="QIP16966.1"/>
    </source>
</evidence>
<accession>A0A6G9AX92</accession>
<reference evidence="1 2" key="1">
    <citation type="submission" date="2020-03" db="EMBL/GenBank/DDBJ databases">
        <authorList>
            <person name="Kim M.K."/>
        </authorList>
    </citation>
    <scope>NUCLEOTIDE SEQUENCE [LARGE SCALE GENOMIC DNA]</scope>
    <source>
        <strain evidence="1 2">BT328</strain>
    </source>
</reference>
<dbReference type="KEGG" id="spib:G8759_32180"/>